<organismHost>
    <name type="scientific">Bacillus subtilis</name>
    <dbReference type="NCBI Taxonomy" id="1423"/>
</organismHost>
<name>A0A1Z1DEZ0_BPGO3</name>
<dbReference type="EMBL" id="KY368640">
    <property type="protein sequence ID" value="APZ82526.1"/>
    <property type="molecule type" value="Genomic_DNA"/>
</dbReference>
<keyword evidence="2" id="KW-1185">Reference proteome</keyword>
<evidence type="ECO:0000313" key="2">
    <source>
        <dbReference type="Proteomes" id="UP000221795"/>
    </source>
</evidence>
<organism evidence="1 2">
    <name type="scientific">Bacillus phage vB_BsuM-Goe3</name>
    <dbReference type="NCBI Taxonomy" id="1933063"/>
    <lineage>
        <taxon>Viruses</taxon>
        <taxon>Duplodnaviria</taxon>
        <taxon>Heunggongvirae</taxon>
        <taxon>Uroviricota</taxon>
        <taxon>Caudoviricetes</taxon>
        <taxon>Herelleviridae</taxon>
        <taxon>Bastillevirinae</taxon>
        <taxon>Grisebachstrassevirus</taxon>
        <taxon>Grisebachstrassevirus goe3</taxon>
    </lineage>
</organism>
<gene>
    <name evidence="1" type="ORF">Goe3_c06200</name>
</gene>
<dbReference type="Proteomes" id="UP000221795">
    <property type="component" value="Segment"/>
</dbReference>
<proteinExistence type="predicted"/>
<accession>A0A1Z1DEZ0</accession>
<protein>
    <submittedName>
        <fullName evidence="1">Uncharacterized protein</fullName>
    </submittedName>
</protein>
<reference evidence="1" key="1">
    <citation type="journal article" date="2017" name="Viruses">
        <title>Characterization of Bacillus subtilis Viruses vB_BsuM-Goe2 and vB_BsuM-Goe3.</title>
        <authorList>
            <person name="Willms I.M."/>
            <person name="Hoppert M."/>
            <person name="Hertel R."/>
        </authorList>
    </citation>
    <scope>NUCLEOTIDE SEQUENCE [LARGE SCALE GENOMIC DNA]</scope>
</reference>
<sequence length="52" mass="5947">MEEYPVLDEKAVFDKAQELAKARGITITDEVIDLVFEAEYLCLKELGLVEEE</sequence>
<evidence type="ECO:0000313" key="1">
    <source>
        <dbReference type="EMBL" id="APZ82526.1"/>
    </source>
</evidence>